<proteinExistence type="predicted"/>
<evidence type="ECO:0000313" key="1">
    <source>
        <dbReference type="EMBL" id="KAK9754677.1"/>
    </source>
</evidence>
<sequence length="105" mass="12357">MSDLKYDDIFQIILDRINILKNEIHISIQSNTIQETEKCIDVNFDLLCHDIKYQIYKVNRMANIENMRLLKELQKARQIIQLQTLSSTISNKISEVIKTNESDES</sequence>
<organism evidence="1 2">
    <name type="scientific">Popillia japonica</name>
    <name type="common">Japanese beetle</name>
    <dbReference type="NCBI Taxonomy" id="7064"/>
    <lineage>
        <taxon>Eukaryota</taxon>
        <taxon>Metazoa</taxon>
        <taxon>Ecdysozoa</taxon>
        <taxon>Arthropoda</taxon>
        <taxon>Hexapoda</taxon>
        <taxon>Insecta</taxon>
        <taxon>Pterygota</taxon>
        <taxon>Neoptera</taxon>
        <taxon>Endopterygota</taxon>
        <taxon>Coleoptera</taxon>
        <taxon>Polyphaga</taxon>
        <taxon>Scarabaeiformia</taxon>
        <taxon>Scarabaeidae</taxon>
        <taxon>Rutelinae</taxon>
        <taxon>Popillia</taxon>
    </lineage>
</organism>
<accession>A0AAW1N3S3</accession>
<reference evidence="1 2" key="1">
    <citation type="journal article" date="2024" name="BMC Genomics">
        <title>De novo assembly and annotation of Popillia japonica's genome with initial clues to its potential as an invasive pest.</title>
        <authorList>
            <person name="Cucini C."/>
            <person name="Boschi S."/>
            <person name="Funari R."/>
            <person name="Cardaioli E."/>
            <person name="Iannotti N."/>
            <person name="Marturano G."/>
            <person name="Paoli F."/>
            <person name="Bruttini M."/>
            <person name="Carapelli A."/>
            <person name="Frati F."/>
            <person name="Nardi F."/>
        </authorList>
    </citation>
    <scope>NUCLEOTIDE SEQUENCE [LARGE SCALE GENOMIC DNA]</scope>
    <source>
        <strain evidence="1">DMR45628</strain>
    </source>
</reference>
<keyword evidence="2" id="KW-1185">Reference proteome</keyword>
<name>A0AAW1N3S3_POPJA</name>
<dbReference type="EMBL" id="JASPKY010000006">
    <property type="protein sequence ID" value="KAK9754677.1"/>
    <property type="molecule type" value="Genomic_DNA"/>
</dbReference>
<evidence type="ECO:0000313" key="2">
    <source>
        <dbReference type="Proteomes" id="UP001458880"/>
    </source>
</evidence>
<protein>
    <submittedName>
        <fullName evidence="1">Uncharacterized protein</fullName>
    </submittedName>
</protein>
<dbReference type="AlphaFoldDB" id="A0AAW1N3S3"/>
<gene>
    <name evidence="1" type="ORF">QE152_g1065</name>
</gene>
<dbReference type="Proteomes" id="UP001458880">
    <property type="component" value="Unassembled WGS sequence"/>
</dbReference>
<comment type="caution">
    <text evidence="1">The sequence shown here is derived from an EMBL/GenBank/DDBJ whole genome shotgun (WGS) entry which is preliminary data.</text>
</comment>